<dbReference type="EMBL" id="MTCY01000071">
    <property type="protein sequence ID" value="OWP74434.1"/>
    <property type="molecule type" value="Genomic_DNA"/>
</dbReference>
<reference evidence="2 3" key="1">
    <citation type="journal article" date="2017" name="Infect. Genet. Evol.">
        <title>Comparative genome analysis of fish pathogen Flavobacterium columnare reveals extensive sequence diversity within the species.</title>
        <authorList>
            <person name="Kayansamruaj P."/>
            <person name="Dong H.T."/>
            <person name="Hirono I."/>
            <person name="Kondo H."/>
            <person name="Senapin S."/>
            <person name="Rodkhum C."/>
        </authorList>
    </citation>
    <scope>NUCLEOTIDE SEQUENCE [LARGE SCALE GENOMIC DNA]</scope>
    <source>
        <strain evidence="2 3">1214</strain>
    </source>
</reference>
<evidence type="ECO:0000256" key="1">
    <source>
        <dbReference type="SAM" id="Phobius"/>
    </source>
</evidence>
<proteinExistence type="predicted"/>
<feature type="transmembrane region" description="Helical" evidence="1">
    <location>
        <begin position="35"/>
        <end position="58"/>
    </location>
</feature>
<feature type="transmembrane region" description="Helical" evidence="1">
    <location>
        <begin position="150"/>
        <end position="175"/>
    </location>
</feature>
<gene>
    <name evidence="2" type="ORF">BWK62_14365</name>
</gene>
<comment type="caution">
    <text evidence="2">The sequence shown here is derived from an EMBL/GenBank/DDBJ whole genome shotgun (WGS) entry which is preliminary data.</text>
</comment>
<feature type="transmembrane region" description="Helical" evidence="1">
    <location>
        <begin position="6"/>
        <end position="23"/>
    </location>
</feature>
<protein>
    <recommendedName>
        <fullName evidence="4">DUF3592 domain-containing protein</fullName>
    </recommendedName>
</protein>
<evidence type="ECO:0000313" key="2">
    <source>
        <dbReference type="EMBL" id="OWP74434.1"/>
    </source>
</evidence>
<keyword evidence="1" id="KW-0812">Transmembrane</keyword>
<dbReference type="Proteomes" id="UP000198034">
    <property type="component" value="Unassembled WGS sequence"/>
</dbReference>
<keyword evidence="1" id="KW-0472">Membrane</keyword>
<organism evidence="2 3">
    <name type="scientific">Flavobacterium columnare</name>
    <dbReference type="NCBI Taxonomy" id="996"/>
    <lineage>
        <taxon>Bacteria</taxon>
        <taxon>Pseudomonadati</taxon>
        <taxon>Bacteroidota</taxon>
        <taxon>Flavobacteriia</taxon>
        <taxon>Flavobacteriales</taxon>
        <taxon>Flavobacteriaceae</taxon>
        <taxon>Flavobacterium</taxon>
    </lineage>
</organism>
<keyword evidence="1" id="KW-1133">Transmembrane helix</keyword>
<dbReference type="AlphaFoldDB" id="A0A246G7H0"/>
<evidence type="ECO:0008006" key="4">
    <source>
        <dbReference type="Google" id="ProtNLM"/>
    </source>
</evidence>
<sequence>MSSDNKINSTIVILFLLFVIYITKKIAVKLNDKGCISNTFTFLIVLAVFSIFLSGTIICIKNLYGYSVGKKYTASLVSYSSYEKEYTDSEKRRRKQTFYIPTLKIIDKNHNVIQLESATHRSSVPVIGSKVDVVYMENDSAFLENNGSTYFLTFIGFIFSVIFGFLSYIIILYAFNMSHLLYKISFLRRFL</sequence>
<name>A0A246G7H0_9FLAO</name>
<accession>A0A246G7H0</accession>
<evidence type="ECO:0000313" key="3">
    <source>
        <dbReference type="Proteomes" id="UP000198034"/>
    </source>
</evidence>